<feature type="compositionally biased region" description="Basic and acidic residues" evidence="8">
    <location>
        <begin position="466"/>
        <end position="476"/>
    </location>
</feature>
<feature type="region of interest" description="Disordered" evidence="8">
    <location>
        <begin position="466"/>
        <end position="498"/>
    </location>
</feature>
<keyword evidence="6" id="KW-0472">Membrane</keyword>
<protein>
    <submittedName>
        <fullName evidence="9">Transporter</fullName>
    </submittedName>
</protein>
<comment type="similarity">
    <text evidence="2">Belongs to the outer membrane factor (OMF) (TC 1.B.17) family.</text>
</comment>
<dbReference type="EMBL" id="NPDS01000008">
    <property type="protein sequence ID" value="PJZ56072.1"/>
    <property type="molecule type" value="Genomic_DNA"/>
</dbReference>
<evidence type="ECO:0000256" key="7">
    <source>
        <dbReference type="ARBA" id="ARBA00023237"/>
    </source>
</evidence>
<evidence type="ECO:0000256" key="3">
    <source>
        <dbReference type="ARBA" id="ARBA00022448"/>
    </source>
</evidence>
<keyword evidence="4" id="KW-1134">Transmembrane beta strand</keyword>
<evidence type="ECO:0000256" key="6">
    <source>
        <dbReference type="ARBA" id="ARBA00023136"/>
    </source>
</evidence>
<evidence type="ECO:0000256" key="2">
    <source>
        <dbReference type="ARBA" id="ARBA00007613"/>
    </source>
</evidence>
<evidence type="ECO:0000313" key="9">
    <source>
        <dbReference type="EMBL" id="PJZ56072.1"/>
    </source>
</evidence>
<gene>
    <name evidence="9" type="ORF">CH367_17375</name>
</gene>
<dbReference type="RefSeq" id="WP_100763760.1">
    <property type="nucleotide sequence ID" value="NZ_NPDS01000008.1"/>
</dbReference>
<organism evidence="9 10">
    <name type="scientific">Leptospira barantonii</name>
    <dbReference type="NCBI Taxonomy" id="2023184"/>
    <lineage>
        <taxon>Bacteria</taxon>
        <taxon>Pseudomonadati</taxon>
        <taxon>Spirochaetota</taxon>
        <taxon>Spirochaetia</taxon>
        <taxon>Leptospirales</taxon>
        <taxon>Leptospiraceae</taxon>
        <taxon>Leptospira</taxon>
    </lineage>
</organism>
<dbReference type="InterPro" id="IPR003423">
    <property type="entry name" value="OMP_efflux"/>
</dbReference>
<proteinExistence type="inferred from homology"/>
<keyword evidence="7" id="KW-0998">Cell outer membrane</keyword>
<dbReference type="PANTHER" id="PTHR30026">
    <property type="entry name" value="OUTER MEMBRANE PROTEIN TOLC"/>
    <property type="match status" value="1"/>
</dbReference>
<reference evidence="9 10" key="1">
    <citation type="submission" date="2017-07" db="EMBL/GenBank/DDBJ databases">
        <title>Leptospira spp. isolated from tropical soils.</title>
        <authorList>
            <person name="Thibeaux R."/>
            <person name="Iraola G."/>
            <person name="Ferres I."/>
            <person name="Bierque E."/>
            <person name="Girault D."/>
            <person name="Soupe-Gilbert M.-E."/>
            <person name="Picardeau M."/>
            <person name="Goarant C."/>
        </authorList>
    </citation>
    <scope>NUCLEOTIDE SEQUENCE [LARGE SCALE GENOMIC DNA]</scope>
    <source>
        <strain evidence="9 10">FH4-C-A1</strain>
    </source>
</reference>
<keyword evidence="5" id="KW-0812">Transmembrane</keyword>
<dbReference type="Gene3D" id="1.20.1600.10">
    <property type="entry name" value="Outer membrane efflux proteins (OEP)"/>
    <property type="match status" value="1"/>
</dbReference>
<evidence type="ECO:0000256" key="1">
    <source>
        <dbReference type="ARBA" id="ARBA00004442"/>
    </source>
</evidence>
<keyword evidence="3" id="KW-0813">Transport</keyword>
<evidence type="ECO:0000256" key="5">
    <source>
        <dbReference type="ARBA" id="ARBA00022692"/>
    </source>
</evidence>
<dbReference type="InterPro" id="IPR051906">
    <property type="entry name" value="TolC-like"/>
</dbReference>
<accession>A0ABX4NH06</accession>
<evidence type="ECO:0000256" key="8">
    <source>
        <dbReference type="SAM" id="MobiDB-lite"/>
    </source>
</evidence>
<keyword evidence="10" id="KW-1185">Reference proteome</keyword>
<evidence type="ECO:0000256" key="4">
    <source>
        <dbReference type="ARBA" id="ARBA00022452"/>
    </source>
</evidence>
<sequence length="498" mass="56519">MGSLPIHSIFIIFYFYLSVGNLSVFADPSRLPQSSSNGKRVEEVLSLIAEEHPEAKSLGHLTHSHKSHTEASGILPDPKIGVAYRNYPARNGYALNDRQLDTPTMTGVEFSVSQELPFPGKLGSEQKISKFMEREASLTYVSGINRILWDFLSKLNRYQRLKNKMELNRSTIDLLSAQKNVAMGYYSSGNISLAEAFKPAIAKTESIERETEYTTNLKDISSQLNYFQIPDRLSKNDLSSLDLDSYFKENESKILSIQNSIENSATDNPDYRAFLTEEKRLKESARLSKLSLLPQTEVFVSYMKRRSQTFALDRGPLDYRLMDTTEYRGDLFSFGVTMKVPFWSALKWGSITGQYEKQADAGKESAEKARKQIVSELQRNLELIQGFDKQLEILQKQLIPELEKAVRANSNLYLPGKAKLQDVLIAQVEVVNAKIRKEDLYERKNESILNILRLLSLLYPEKETGPHLEHDHEVRKISKTSESANSSISSEMNSGESL</sequence>
<feature type="compositionally biased region" description="Low complexity" evidence="8">
    <location>
        <begin position="480"/>
        <end position="498"/>
    </location>
</feature>
<comment type="subcellular location">
    <subcellularLocation>
        <location evidence="1">Cell outer membrane</location>
    </subcellularLocation>
</comment>
<name>A0ABX4NH06_9LEPT</name>
<dbReference type="PANTHER" id="PTHR30026:SF20">
    <property type="entry name" value="OUTER MEMBRANE PROTEIN TOLC"/>
    <property type="match status" value="1"/>
</dbReference>
<comment type="caution">
    <text evidence="9">The sequence shown here is derived from an EMBL/GenBank/DDBJ whole genome shotgun (WGS) entry which is preliminary data.</text>
</comment>
<dbReference type="SUPFAM" id="SSF56954">
    <property type="entry name" value="Outer membrane efflux proteins (OEP)"/>
    <property type="match status" value="1"/>
</dbReference>
<evidence type="ECO:0000313" key="10">
    <source>
        <dbReference type="Proteomes" id="UP000231879"/>
    </source>
</evidence>
<dbReference type="Pfam" id="PF02321">
    <property type="entry name" value="OEP"/>
    <property type="match status" value="1"/>
</dbReference>
<dbReference type="Proteomes" id="UP000231879">
    <property type="component" value="Unassembled WGS sequence"/>
</dbReference>